<proteinExistence type="inferred from homology"/>
<name>A0A9Q5N0V7_SANBA</name>
<dbReference type="EMBL" id="LNZH02000206">
    <property type="protein sequence ID" value="OCB85907.1"/>
    <property type="molecule type" value="Genomic_DNA"/>
</dbReference>
<dbReference type="PRINTS" id="PR00301">
    <property type="entry name" value="HEATSHOCK70"/>
</dbReference>
<dbReference type="SUPFAM" id="SSF100934">
    <property type="entry name" value="Heat shock protein 70kD (HSP70), C-terminal subdomain"/>
    <property type="match status" value="1"/>
</dbReference>
<dbReference type="CDD" id="cd10230">
    <property type="entry name" value="ASKHA_NBD_HSP70_HYOU1"/>
    <property type="match status" value="1"/>
</dbReference>
<keyword evidence="3" id="KW-0256">Endoplasmic reticulum</keyword>
<dbReference type="PANTHER" id="PTHR45639">
    <property type="entry name" value="HSC70CB, ISOFORM G-RELATED"/>
    <property type="match status" value="1"/>
</dbReference>
<keyword evidence="9" id="KW-1185">Reference proteome</keyword>
<keyword evidence="5" id="KW-0143">Chaperone</keyword>
<evidence type="ECO:0000256" key="7">
    <source>
        <dbReference type="SAM" id="SignalP"/>
    </source>
</evidence>
<dbReference type="FunFam" id="3.90.640.10:FF:000010">
    <property type="entry name" value="heat shock 70 kDa protein 14"/>
    <property type="match status" value="1"/>
</dbReference>
<dbReference type="SUPFAM" id="SSF53067">
    <property type="entry name" value="Actin-like ATPase domain"/>
    <property type="match status" value="2"/>
</dbReference>
<evidence type="ECO:0000256" key="4">
    <source>
        <dbReference type="ARBA" id="ARBA00022840"/>
    </source>
</evidence>
<dbReference type="GO" id="GO:0140662">
    <property type="term" value="F:ATP-dependent protein folding chaperone"/>
    <property type="evidence" value="ECO:0007669"/>
    <property type="project" value="InterPro"/>
</dbReference>
<feature type="signal peptide" evidence="7">
    <location>
        <begin position="1"/>
        <end position="26"/>
    </location>
</feature>
<dbReference type="Pfam" id="PF00012">
    <property type="entry name" value="HSP70"/>
    <property type="match status" value="1"/>
</dbReference>
<feature type="compositionally biased region" description="Basic residues" evidence="6">
    <location>
        <begin position="850"/>
        <end position="862"/>
    </location>
</feature>
<feature type="compositionally biased region" description="Low complexity" evidence="6">
    <location>
        <begin position="863"/>
        <end position="890"/>
    </location>
</feature>
<dbReference type="InterPro" id="IPR013126">
    <property type="entry name" value="Hsp_70_fam"/>
</dbReference>
<dbReference type="Gene3D" id="1.20.1270.10">
    <property type="match status" value="1"/>
</dbReference>
<dbReference type="Gene3D" id="2.60.34.10">
    <property type="entry name" value="Substrate Binding Domain Of DNAk, Chain A, domain 1"/>
    <property type="match status" value="1"/>
</dbReference>
<evidence type="ECO:0000256" key="6">
    <source>
        <dbReference type="SAM" id="MobiDB-lite"/>
    </source>
</evidence>
<gene>
    <name evidence="8" type="ORF">A7U60_g7040</name>
</gene>
<feature type="compositionally biased region" description="Basic and acidic residues" evidence="6">
    <location>
        <begin position="622"/>
        <end position="631"/>
    </location>
</feature>
<sequence length="904" mass="99026">MAYYRRLFSLLLSLTISLFWFSQSASGSILAIDYGTEFIKASVIKPGVSFDVLLNRDSKRKIQSSVAWKGEDRLFGSDAFNLAARFPKDSFAYLKLLQGVPYESDGADFFRTISPVQLSRAERGTTNVIQSSNSTNWSVEELIAMQFSYIKELAETVGGADSREAVRDVIVAVPSYYTQFERDAVVDALEIAGLRLAALVNDGTAVALNFAMSRTFESKEWHVVYDAGAGGMRATIVSFETVQNGKKGRDGAQTLITVSGVGFDRSAGGLELTRRLRDMLALDFEVKHNKKITGDARGMAKLWKEAERVKAILSANNEATVSVESVAFDIDYRTKVTRASFEAACSDLQAKFSKPISDALENAGLKLDEVESVILFGGHSRTPMVQASVKSTVGDSKIATSVNADEAAVLGAALYGASISPQFRTKDIKVTDIVPYDIQISYLSQPKTLDSAEDAQTPLTTQRTLHTLVFPAGSKVGTKKTMTFKRKDDFVVKMSYKNPPGYGISSDLLEAEISGVKEAFEELSEAGAVDPVVKATLVLSESGFAGIQEAVAYGEIKKESFTDKLKGLFGGSKEEAKNETSSVPSDGSSSTPVTSSATQEAEGASLSSSSSSSESSASPSSETKKEPKDTIPLKLTVKPLSIPALTPAEIRRSRDRLIAVDTAEAAKRRREEARNGLEAYLYRLRDLLDDESDTSPFKKCSTEEERNALKEKLYDTLHWMSEEGDHAQLIDFWDKKDQLESLEGPIQFRYKEIEAFPSALNESQRINFMTNLFLTEARKNLTMELTPGGLPAYHTAGELSALEKSLREHEIWLNEWVEKQRGRKENEDRVILTTEMKARAKALEKELLKLMRRKTPPKKKTSSAKAGSSSTTIASTENSTPVSSTKSTTVENTASSSPAPHDEL</sequence>
<evidence type="ECO:0000256" key="1">
    <source>
        <dbReference type="ARBA" id="ARBA00007381"/>
    </source>
</evidence>
<feature type="chain" id="PRO_5040347285" evidence="7">
    <location>
        <begin position="27"/>
        <end position="904"/>
    </location>
</feature>
<feature type="compositionally biased region" description="Low complexity" evidence="6">
    <location>
        <begin position="580"/>
        <end position="621"/>
    </location>
</feature>
<dbReference type="Proteomes" id="UP000757232">
    <property type="component" value="Unassembled WGS sequence"/>
</dbReference>
<evidence type="ECO:0000313" key="9">
    <source>
        <dbReference type="Proteomes" id="UP000757232"/>
    </source>
</evidence>
<dbReference type="Gene3D" id="3.30.30.30">
    <property type="match status" value="1"/>
</dbReference>
<protein>
    <submittedName>
        <fullName evidence="8">Actin-like ATPase domain-containing protein</fullName>
    </submittedName>
</protein>
<dbReference type="Gene3D" id="3.90.640.10">
    <property type="entry name" value="Actin, Chain A, domain 4"/>
    <property type="match status" value="1"/>
</dbReference>
<comment type="caution">
    <text evidence="8">The sequence shown here is derived from an EMBL/GenBank/DDBJ whole genome shotgun (WGS) entry which is preliminary data.</text>
</comment>
<keyword evidence="7" id="KW-0732">Signal</keyword>
<dbReference type="AlphaFoldDB" id="A0A9Q5N0V7"/>
<dbReference type="Gene3D" id="3.30.420.40">
    <property type="match status" value="2"/>
</dbReference>
<dbReference type="PANTHER" id="PTHR45639:SF3">
    <property type="entry name" value="HYPOXIA UP-REGULATED PROTEIN 1"/>
    <property type="match status" value="1"/>
</dbReference>
<dbReference type="OrthoDB" id="10262720at2759"/>
<dbReference type="GO" id="GO:0005524">
    <property type="term" value="F:ATP binding"/>
    <property type="evidence" value="ECO:0007669"/>
    <property type="project" value="UniProtKB-KW"/>
</dbReference>
<evidence type="ECO:0000256" key="5">
    <source>
        <dbReference type="ARBA" id="ARBA00023186"/>
    </source>
</evidence>
<keyword evidence="2" id="KW-0547">Nucleotide-binding</keyword>
<dbReference type="InterPro" id="IPR043129">
    <property type="entry name" value="ATPase_NBD"/>
</dbReference>
<feature type="region of interest" description="Disordered" evidence="6">
    <location>
        <begin position="850"/>
        <end position="904"/>
    </location>
</feature>
<organism evidence="8 9">
    <name type="scientific">Sanghuangporus baumii</name>
    <name type="common">Phellinus baumii</name>
    <dbReference type="NCBI Taxonomy" id="108892"/>
    <lineage>
        <taxon>Eukaryota</taxon>
        <taxon>Fungi</taxon>
        <taxon>Dikarya</taxon>
        <taxon>Basidiomycota</taxon>
        <taxon>Agaricomycotina</taxon>
        <taxon>Agaricomycetes</taxon>
        <taxon>Hymenochaetales</taxon>
        <taxon>Hymenochaetaceae</taxon>
        <taxon>Sanghuangporus</taxon>
    </lineage>
</organism>
<evidence type="ECO:0000256" key="3">
    <source>
        <dbReference type="ARBA" id="ARBA00022824"/>
    </source>
</evidence>
<dbReference type="GO" id="GO:0034663">
    <property type="term" value="C:endoplasmic reticulum chaperone complex"/>
    <property type="evidence" value="ECO:0007669"/>
    <property type="project" value="TreeGrafter"/>
</dbReference>
<reference evidence="8" key="1">
    <citation type="submission" date="2016-06" db="EMBL/GenBank/DDBJ databases">
        <title>Draft Genome sequence of the fungus Inonotus baumii.</title>
        <authorList>
            <person name="Zhu H."/>
            <person name="Lin W."/>
        </authorList>
    </citation>
    <scope>NUCLEOTIDE SEQUENCE</scope>
    <source>
        <strain evidence="8">821</strain>
    </source>
</reference>
<evidence type="ECO:0000313" key="8">
    <source>
        <dbReference type="EMBL" id="OCB85907.1"/>
    </source>
</evidence>
<evidence type="ECO:0000256" key="2">
    <source>
        <dbReference type="ARBA" id="ARBA00022741"/>
    </source>
</evidence>
<dbReference type="InterPro" id="IPR029048">
    <property type="entry name" value="HSP70_C_sf"/>
</dbReference>
<dbReference type="GO" id="GO:0030968">
    <property type="term" value="P:endoplasmic reticulum unfolded protein response"/>
    <property type="evidence" value="ECO:0007669"/>
    <property type="project" value="TreeGrafter"/>
</dbReference>
<feature type="region of interest" description="Disordered" evidence="6">
    <location>
        <begin position="572"/>
        <end position="632"/>
    </location>
</feature>
<dbReference type="InterPro" id="IPR029047">
    <property type="entry name" value="HSP70_peptide-bd_sf"/>
</dbReference>
<keyword evidence="4" id="KW-0067">ATP-binding</keyword>
<comment type="similarity">
    <text evidence="1">Belongs to the heat shock protein 70 family.</text>
</comment>
<accession>A0A9Q5N0V7</accession>